<protein>
    <recommendedName>
        <fullName evidence="3">HAT C-terminal dimerisation domain-containing protein</fullName>
    </recommendedName>
</protein>
<organism evidence="1 2">
    <name type="scientific">Cirrhinus molitorella</name>
    <name type="common">mud carp</name>
    <dbReference type="NCBI Taxonomy" id="172907"/>
    <lineage>
        <taxon>Eukaryota</taxon>
        <taxon>Metazoa</taxon>
        <taxon>Chordata</taxon>
        <taxon>Craniata</taxon>
        <taxon>Vertebrata</taxon>
        <taxon>Euteleostomi</taxon>
        <taxon>Actinopterygii</taxon>
        <taxon>Neopterygii</taxon>
        <taxon>Teleostei</taxon>
        <taxon>Ostariophysi</taxon>
        <taxon>Cypriniformes</taxon>
        <taxon>Cyprinidae</taxon>
        <taxon>Labeoninae</taxon>
        <taxon>Labeonini</taxon>
        <taxon>Cirrhinus</taxon>
    </lineage>
</organism>
<proteinExistence type="predicted"/>
<sequence>MLPSHSKAELETLHFLEDPRKDLSSLDSYLLIKQLFIRYNTTLPSSAPVERRFSFAGMVYRPHRRTIYKYNLSHVRRTGMLTPTSP</sequence>
<accession>A0ABR3NKE0</accession>
<name>A0ABR3NKE0_9TELE</name>
<dbReference type="EMBL" id="JAYMGO010000003">
    <property type="protein sequence ID" value="KAL1277354.1"/>
    <property type="molecule type" value="Genomic_DNA"/>
</dbReference>
<evidence type="ECO:0008006" key="3">
    <source>
        <dbReference type="Google" id="ProtNLM"/>
    </source>
</evidence>
<evidence type="ECO:0000313" key="1">
    <source>
        <dbReference type="EMBL" id="KAL1277354.1"/>
    </source>
</evidence>
<keyword evidence="2" id="KW-1185">Reference proteome</keyword>
<gene>
    <name evidence="1" type="ORF">QQF64_024027</name>
</gene>
<comment type="caution">
    <text evidence="1">The sequence shown here is derived from an EMBL/GenBank/DDBJ whole genome shotgun (WGS) entry which is preliminary data.</text>
</comment>
<reference evidence="1 2" key="1">
    <citation type="submission" date="2023-09" db="EMBL/GenBank/DDBJ databases">
        <authorList>
            <person name="Wang M."/>
        </authorList>
    </citation>
    <scope>NUCLEOTIDE SEQUENCE [LARGE SCALE GENOMIC DNA]</scope>
    <source>
        <strain evidence="1">GT-2023</strain>
        <tissue evidence="1">Liver</tissue>
    </source>
</reference>
<dbReference type="Proteomes" id="UP001558613">
    <property type="component" value="Unassembled WGS sequence"/>
</dbReference>
<evidence type="ECO:0000313" key="2">
    <source>
        <dbReference type="Proteomes" id="UP001558613"/>
    </source>
</evidence>